<reference evidence="1" key="1">
    <citation type="submission" date="2019-11" db="UniProtKB">
        <authorList>
            <consortium name="WormBaseParasite"/>
        </authorList>
    </citation>
    <scope>IDENTIFICATION</scope>
</reference>
<evidence type="ECO:0000313" key="1">
    <source>
        <dbReference type="WBParaSite" id="MCU_009428-RA"/>
    </source>
</evidence>
<name>A0A5K3FPE0_MESCO</name>
<organism evidence="1">
    <name type="scientific">Mesocestoides corti</name>
    <name type="common">Flatworm</name>
    <dbReference type="NCBI Taxonomy" id="53468"/>
    <lineage>
        <taxon>Eukaryota</taxon>
        <taxon>Metazoa</taxon>
        <taxon>Spiralia</taxon>
        <taxon>Lophotrochozoa</taxon>
        <taxon>Platyhelminthes</taxon>
        <taxon>Cestoda</taxon>
        <taxon>Eucestoda</taxon>
        <taxon>Cyclophyllidea</taxon>
        <taxon>Mesocestoididae</taxon>
        <taxon>Mesocestoides</taxon>
    </lineage>
</organism>
<accession>A0A5K3FPE0</accession>
<dbReference type="WBParaSite" id="MCU_009428-RA">
    <property type="protein sequence ID" value="MCU_009428-RA"/>
    <property type="gene ID" value="MCU_009428"/>
</dbReference>
<dbReference type="AlphaFoldDB" id="A0A5K3FPE0"/>
<proteinExistence type="predicted"/>
<protein>
    <submittedName>
        <fullName evidence="1">Uncharacterized protein</fullName>
    </submittedName>
</protein>
<sequence length="55" mass="6044">MSPAARILNSPFISTNIYLGVSPHLGLDVRACMTHIRGINTHAPTPHTTQRHQRG</sequence>